<dbReference type="Gene3D" id="2.10.10.30">
    <property type="match status" value="1"/>
</dbReference>
<name>A0ABQ4UGE6_9HYPH</name>
<evidence type="ECO:0000313" key="2">
    <source>
        <dbReference type="Proteomes" id="UP001055039"/>
    </source>
</evidence>
<reference evidence="1" key="1">
    <citation type="journal article" date="2021" name="Front. Microbiol.">
        <title>Comprehensive Comparative Genomics and Phenotyping of Methylobacterium Species.</title>
        <authorList>
            <person name="Alessa O."/>
            <person name="Ogura Y."/>
            <person name="Fujitani Y."/>
            <person name="Takami H."/>
            <person name="Hayashi T."/>
            <person name="Sahin N."/>
            <person name="Tani A."/>
        </authorList>
    </citation>
    <scope>NUCLEOTIDE SEQUENCE</scope>
    <source>
        <strain evidence="1">NBRC 15686</strain>
    </source>
</reference>
<dbReference type="Proteomes" id="UP001055039">
    <property type="component" value="Unassembled WGS sequence"/>
</dbReference>
<gene>
    <name evidence="1" type="ORF">LNAOJCKE_2979</name>
</gene>
<proteinExistence type="predicted"/>
<dbReference type="EMBL" id="BPRC01000010">
    <property type="protein sequence ID" value="GJE65766.1"/>
    <property type="molecule type" value="Genomic_DNA"/>
</dbReference>
<comment type="caution">
    <text evidence="1">The sequence shown here is derived from an EMBL/GenBank/DDBJ whole genome shotgun (WGS) entry which is preliminary data.</text>
</comment>
<evidence type="ECO:0000313" key="1">
    <source>
        <dbReference type="EMBL" id="GJE65766.1"/>
    </source>
</evidence>
<protein>
    <submittedName>
        <fullName evidence="1">Uncharacterized protein</fullName>
    </submittedName>
</protein>
<reference evidence="1" key="2">
    <citation type="submission" date="2021-08" db="EMBL/GenBank/DDBJ databases">
        <authorList>
            <person name="Tani A."/>
            <person name="Ola A."/>
            <person name="Ogura Y."/>
            <person name="Katsura K."/>
            <person name="Hayashi T."/>
        </authorList>
    </citation>
    <scope>NUCLEOTIDE SEQUENCE</scope>
    <source>
        <strain evidence="1">NBRC 15686</strain>
    </source>
</reference>
<dbReference type="RefSeq" id="WP_238225202.1">
    <property type="nucleotide sequence ID" value="NZ_BAAADH010000077.1"/>
</dbReference>
<sequence>MPRQPRQVAGIGASDLPNQAAVAAYTGPPRELVVGVDTLRFHDGFTPGGIPLAKGGHTLVEDADYQCLSSDVQVGLKPLTSPRTISLPDVDLFPLGQDLVIADESGACSDVLTITIKPGPSTGDVIGGPEGAATIVLSSPYQAVRFRRGASNLWIRL</sequence>
<organism evidence="1 2">
    <name type="scientific">Methylorubrum aminovorans</name>
    <dbReference type="NCBI Taxonomy" id="269069"/>
    <lineage>
        <taxon>Bacteria</taxon>
        <taxon>Pseudomonadati</taxon>
        <taxon>Pseudomonadota</taxon>
        <taxon>Alphaproteobacteria</taxon>
        <taxon>Hyphomicrobiales</taxon>
        <taxon>Methylobacteriaceae</taxon>
        <taxon>Methylorubrum</taxon>
    </lineage>
</organism>
<keyword evidence="2" id="KW-1185">Reference proteome</keyword>
<accession>A0ABQ4UGE6</accession>